<accession>A0A2N6LH10</accession>
<keyword evidence="3" id="KW-0238">DNA-binding</keyword>
<evidence type="ECO:0000313" key="7">
    <source>
        <dbReference type="EMBL" id="PMB23267.1"/>
    </source>
</evidence>
<sequence length="216" mass="24043">GIDLGVDNLVALTSNQPGFRPLLVNGRPLKSRNQYYNKLKAKLQSHLTGVNRTSRRIQSLADHRNRYVENYLHNTSRLIVDLLLEKGIGTLVIGKNDGWKQEVNMGKQNNQKFVNIPHAKLISQIAYKCELVGIKVVIQEESYTSKTSALDLEPPCKQSEYAGQRVKRGLFKSKTGCVINADVNGSIQIIRKYLPEAFTAEGVVSCAVQPLLVNLA</sequence>
<dbReference type="GO" id="GO:0032196">
    <property type="term" value="P:transposition"/>
    <property type="evidence" value="ECO:0007669"/>
    <property type="project" value="UniProtKB-KW"/>
</dbReference>
<protein>
    <submittedName>
        <fullName evidence="7">Transposase</fullName>
    </submittedName>
</protein>
<evidence type="ECO:0000256" key="2">
    <source>
        <dbReference type="ARBA" id="ARBA00022578"/>
    </source>
</evidence>
<evidence type="ECO:0000259" key="6">
    <source>
        <dbReference type="Pfam" id="PF07282"/>
    </source>
</evidence>
<comment type="similarity">
    <text evidence="1">In the C-terminal section; belongs to the transposase 35 family.</text>
</comment>
<evidence type="ECO:0000259" key="5">
    <source>
        <dbReference type="Pfam" id="PF01385"/>
    </source>
</evidence>
<feature type="non-terminal residue" evidence="7">
    <location>
        <position position="1"/>
    </location>
</feature>
<organism evidence="7 8">
    <name type="scientific">Fischerella thermalis CCMEE 5318</name>
    <dbReference type="NCBI Taxonomy" id="2019666"/>
    <lineage>
        <taxon>Bacteria</taxon>
        <taxon>Bacillati</taxon>
        <taxon>Cyanobacteriota</taxon>
        <taxon>Cyanophyceae</taxon>
        <taxon>Nostocales</taxon>
        <taxon>Hapalosiphonaceae</taxon>
        <taxon>Fischerella</taxon>
    </lineage>
</organism>
<dbReference type="EMBL" id="NMQE01000297">
    <property type="protein sequence ID" value="PMB23267.1"/>
    <property type="molecule type" value="Genomic_DNA"/>
</dbReference>
<dbReference type="Pfam" id="PF07282">
    <property type="entry name" value="Cas12f1-like_TNB"/>
    <property type="match status" value="1"/>
</dbReference>
<proteinExistence type="inferred from homology"/>
<reference evidence="7 8" key="1">
    <citation type="submission" date="2017-07" db="EMBL/GenBank/DDBJ databases">
        <title>Genomes of Fischerella (Mastigocladus) sp. strains.</title>
        <authorList>
            <person name="Miller S.R."/>
        </authorList>
    </citation>
    <scope>NUCLEOTIDE SEQUENCE [LARGE SCALE GENOMIC DNA]</scope>
    <source>
        <strain evidence="7 8">CCMEE 5318</strain>
    </source>
</reference>
<keyword evidence="4" id="KW-0233">DNA recombination</keyword>
<dbReference type="InterPro" id="IPR010095">
    <property type="entry name" value="Cas12f1-like_TNB"/>
</dbReference>
<dbReference type="GO" id="GO:0006310">
    <property type="term" value="P:DNA recombination"/>
    <property type="evidence" value="ECO:0007669"/>
    <property type="project" value="UniProtKB-KW"/>
</dbReference>
<dbReference type="RefSeq" id="WP_146008666.1">
    <property type="nucleotide sequence ID" value="NZ_NMQE01000297.1"/>
</dbReference>
<dbReference type="Pfam" id="PF01385">
    <property type="entry name" value="OrfB_IS605"/>
    <property type="match status" value="1"/>
</dbReference>
<dbReference type="InterPro" id="IPR001959">
    <property type="entry name" value="Transposase"/>
</dbReference>
<evidence type="ECO:0000256" key="3">
    <source>
        <dbReference type="ARBA" id="ARBA00023125"/>
    </source>
</evidence>
<dbReference type="NCBIfam" id="TIGR01766">
    <property type="entry name" value="IS200/IS605 family accessory protein TnpB-like domain"/>
    <property type="match status" value="1"/>
</dbReference>
<dbReference type="AlphaFoldDB" id="A0A2N6LH10"/>
<gene>
    <name evidence="7" type="ORF">CEN46_10590</name>
</gene>
<evidence type="ECO:0000313" key="8">
    <source>
        <dbReference type="Proteomes" id="UP000235081"/>
    </source>
</evidence>
<name>A0A2N6LH10_9CYAN</name>
<keyword evidence="2" id="KW-0815">Transposition</keyword>
<dbReference type="Proteomes" id="UP000235081">
    <property type="component" value="Unassembled WGS sequence"/>
</dbReference>
<evidence type="ECO:0000256" key="4">
    <source>
        <dbReference type="ARBA" id="ARBA00023172"/>
    </source>
</evidence>
<feature type="domain" description="Probable transposase IS891/IS1136/IS1341" evidence="5">
    <location>
        <begin position="1"/>
        <end position="96"/>
    </location>
</feature>
<dbReference type="GO" id="GO:0003677">
    <property type="term" value="F:DNA binding"/>
    <property type="evidence" value="ECO:0007669"/>
    <property type="project" value="UniProtKB-KW"/>
</dbReference>
<comment type="caution">
    <text evidence="7">The sequence shown here is derived from an EMBL/GenBank/DDBJ whole genome shotgun (WGS) entry which is preliminary data.</text>
</comment>
<evidence type="ECO:0000256" key="1">
    <source>
        <dbReference type="ARBA" id="ARBA00008761"/>
    </source>
</evidence>
<dbReference type="NCBIfam" id="NF040570">
    <property type="entry name" value="guided_TnpB"/>
    <property type="match status" value="1"/>
</dbReference>
<feature type="domain" description="Cas12f1-like TNB" evidence="6">
    <location>
        <begin position="118"/>
        <end position="189"/>
    </location>
</feature>